<reference evidence="2" key="1">
    <citation type="submission" date="2017-09" db="EMBL/GenBank/DDBJ databases">
        <authorList>
            <person name="Varghese N."/>
            <person name="Submissions S."/>
        </authorList>
    </citation>
    <scope>NUCLEOTIDE SEQUENCE [LARGE SCALE GENOMIC DNA]</scope>
    <source>
        <strain evidence="2">DSM 44270</strain>
    </source>
</reference>
<dbReference type="EMBL" id="OCNK01000001">
    <property type="protein sequence ID" value="SOD95118.1"/>
    <property type="molecule type" value="Genomic_DNA"/>
</dbReference>
<keyword evidence="2" id="KW-1185">Reference proteome</keyword>
<dbReference type="RefSeq" id="WP_097182823.1">
    <property type="nucleotide sequence ID" value="NZ_OCNK01000001.1"/>
</dbReference>
<organism evidence="1 2">
    <name type="scientific">Blastococcus haudaquaticus</name>
    <dbReference type="NCBI Taxonomy" id="1938745"/>
    <lineage>
        <taxon>Bacteria</taxon>
        <taxon>Bacillati</taxon>
        <taxon>Actinomycetota</taxon>
        <taxon>Actinomycetes</taxon>
        <taxon>Geodermatophilales</taxon>
        <taxon>Geodermatophilaceae</taxon>
        <taxon>Blastococcus</taxon>
    </lineage>
</organism>
<accession>A0A286GHX6</accession>
<evidence type="ECO:0000313" key="2">
    <source>
        <dbReference type="Proteomes" id="UP000219482"/>
    </source>
</evidence>
<protein>
    <submittedName>
        <fullName evidence="1">Uncharacterized protein</fullName>
    </submittedName>
</protein>
<sequence>MIERHTMVRADYYQYYALAAGGDFDTSSVDMANDGILAPAEQGVRISTGVQLGDVDLTVRVLDGPLSLPAENPGVIASACTVHLPHGRLAITDWGGPTVFEHEFGRPLVCALLVQVEGRDEALDHRYDQVQVPPERHLLTLSPVPLSGGRWRTARMDRAGAALETFTDHVASAG</sequence>
<proteinExistence type="predicted"/>
<gene>
    <name evidence="1" type="ORF">SAMN06272739_1104</name>
</gene>
<name>A0A286GHX6_9ACTN</name>
<evidence type="ECO:0000313" key="1">
    <source>
        <dbReference type="EMBL" id="SOD95118.1"/>
    </source>
</evidence>
<dbReference type="Proteomes" id="UP000219482">
    <property type="component" value="Unassembled WGS sequence"/>
</dbReference>
<dbReference type="AlphaFoldDB" id="A0A286GHX6"/>